<dbReference type="PANTHER" id="PTHR32027:SF0">
    <property type="entry name" value="CYTOSINE DEAMINASE"/>
    <property type="match status" value="1"/>
</dbReference>
<dbReference type="InterPro" id="IPR052349">
    <property type="entry name" value="Metallo-hydrolase_Enzymes"/>
</dbReference>
<keyword evidence="2" id="KW-1185">Reference proteome</keyword>
<protein>
    <submittedName>
        <fullName evidence="1">Metallo-dependent hydrolase</fullName>
    </submittedName>
</protein>
<organism evidence="1 2">
    <name type="scientific">Polychaeton citri CBS 116435</name>
    <dbReference type="NCBI Taxonomy" id="1314669"/>
    <lineage>
        <taxon>Eukaryota</taxon>
        <taxon>Fungi</taxon>
        <taxon>Dikarya</taxon>
        <taxon>Ascomycota</taxon>
        <taxon>Pezizomycotina</taxon>
        <taxon>Dothideomycetes</taxon>
        <taxon>Dothideomycetidae</taxon>
        <taxon>Capnodiales</taxon>
        <taxon>Capnodiaceae</taxon>
        <taxon>Polychaeton</taxon>
    </lineage>
</organism>
<dbReference type="Gene3D" id="3.20.20.140">
    <property type="entry name" value="Metal-dependent hydrolases"/>
    <property type="match status" value="1"/>
</dbReference>
<dbReference type="SUPFAM" id="SSF51556">
    <property type="entry name" value="Metallo-dependent hydrolases"/>
    <property type="match status" value="1"/>
</dbReference>
<sequence length="418" mass="45862">MSSGLSTTTIDANSALLTPSLCHPHLHLDKAFLLSHPKHSHLQLQRGDFKEAMDLTSQAKAAFTPSDLLERGARTLDESITAGVTHMRAFVEIDAGVGNKCLEAGLKLKKEYEGRVWVQICAFAQLPLFTSSPNDERGEVIRSLMEEAAANDEVEALGSTPYVEGDRVRTELNIDYMIRLTASRKKHLDFHLDYNLDLASEPSIWHVLSSLRTHDWTKKTGDPNTTETRTVVLGHCTRLTLFTVQEWQRLASEITSNNLPVSFVGLPTSDMFMMKPSPKDMLHCGYTRGTLPVLRMVDDYGLNACMGINNIGNAFTPQGSCDPLLLACNGVAVYQAGTVGAVERLFEGISTRARQAIGLQQAGKTGSGLEVGDPADLLLFGSDAHSGWRTRRSVAEAAYLYDHCQGRRAWLDGRITSG</sequence>
<proteinExistence type="predicted"/>
<accession>A0A9P4Q9D2</accession>
<gene>
    <name evidence="1" type="ORF">K431DRAFT_223185</name>
</gene>
<dbReference type="EMBL" id="MU003786">
    <property type="protein sequence ID" value="KAF2722000.1"/>
    <property type="molecule type" value="Genomic_DNA"/>
</dbReference>
<dbReference type="AlphaFoldDB" id="A0A9P4Q9D2"/>
<dbReference type="GO" id="GO:0016814">
    <property type="term" value="F:hydrolase activity, acting on carbon-nitrogen (but not peptide) bonds, in cyclic amidines"/>
    <property type="evidence" value="ECO:0007669"/>
    <property type="project" value="TreeGrafter"/>
</dbReference>
<reference evidence="1" key="1">
    <citation type="journal article" date="2020" name="Stud. Mycol.">
        <title>101 Dothideomycetes genomes: a test case for predicting lifestyles and emergence of pathogens.</title>
        <authorList>
            <person name="Haridas S."/>
            <person name="Albert R."/>
            <person name="Binder M."/>
            <person name="Bloem J."/>
            <person name="Labutti K."/>
            <person name="Salamov A."/>
            <person name="Andreopoulos B."/>
            <person name="Baker S."/>
            <person name="Barry K."/>
            <person name="Bills G."/>
            <person name="Bluhm B."/>
            <person name="Cannon C."/>
            <person name="Castanera R."/>
            <person name="Culley D."/>
            <person name="Daum C."/>
            <person name="Ezra D."/>
            <person name="Gonzalez J."/>
            <person name="Henrissat B."/>
            <person name="Kuo A."/>
            <person name="Liang C."/>
            <person name="Lipzen A."/>
            <person name="Lutzoni F."/>
            <person name="Magnuson J."/>
            <person name="Mondo S."/>
            <person name="Nolan M."/>
            <person name="Ohm R."/>
            <person name="Pangilinan J."/>
            <person name="Park H.-J."/>
            <person name="Ramirez L."/>
            <person name="Alfaro M."/>
            <person name="Sun H."/>
            <person name="Tritt A."/>
            <person name="Yoshinaga Y."/>
            <person name="Zwiers L.-H."/>
            <person name="Turgeon B."/>
            <person name="Goodwin S."/>
            <person name="Spatafora J."/>
            <person name="Crous P."/>
            <person name="Grigoriev I."/>
        </authorList>
    </citation>
    <scope>NUCLEOTIDE SEQUENCE</scope>
    <source>
        <strain evidence="1">CBS 116435</strain>
    </source>
</reference>
<evidence type="ECO:0000313" key="1">
    <source>
        <dbReference type="EMBL" id="KAF2722000.1"/>
    </source>
</evidence>
<dbReference type="PANTHER" id="PTHR32027">
    <property type="entry name" value="CYTOSINE DEAMINASE"/>
    <property type="match status" value="1"/>
</dbReference>
<dbReference type="Proteomes" id="UP000799441">
    <property type="component" value="Unassembled WGS sequence"/>
</dbReference>
<comment type="caution">
    <text evidence="1">The sequence shown here is derived from an EMBL/GenBank/DDBJ whole genome shotgun (WGS) entry which is preliminary data.</text>
</comment>
<keyword evidence="1" id="KW-0378">Hydrolase</keyword>
<evidence type="ECO:0000313" key="2">
    <source>
        <dbReference type="Proteomes" id="UP000799441"/>
    </source>
</evidence>
<name>A0A9P4Q9D2_9PEZI</name>
<dbReference type="OrthoDB" id="10266980at2759"/>
<dbReference type="InterPro" id="IPR032466">
    <property type="entry name" value="Metal_Hydrolase"/>
</dbReference>